<organism evidence="2 3">
    <name type="scientific">Streptomyces thioluteus</name>
    <dbReference type="NCBI Taxonomy" id="66431"/>
    <lineage>
        <taxon>Bacteria</taxon>
        <taxon>Bacillati</taxon>
        <taxon>Actinomycetota</taxon>
        <taxon>Actinomycetes</taxon>
        <taxon>Kitasatosporales</taxon>
        <taxon>Streptomycetaceae</taxon>
        <taxon>Streptomyces</taxon>
    </lineage>
</organism>
<comment type="caution">
    <text evidence="2">The sequence shown here is derived from an EMBL/GenBank/DDBJ whole genome shotgun (WGS) entry which is preliminary data.</text>
</comment>
<sequence length="92" mass="9621">MKMSPGPVRRASSSSAAITPSAVLTSSGARTRQWSAPHMGLPARTSPYWTALTPISVYVRTPDSAAYSAGPITSAREAISTVRAVEFVLVDG</sequence>
<proteinExistence type="predicted"/>
<evidence type="ECO:0000313" key="2">
    <source>
        <dbReference type="EMBL" id="GAA2921787.1"/>
    </source>
</evidence>
<protein>
    <submittedName>
        <fullName evidence="2">Uncharacterized protein</fullName>
    </submittedName>
</protein>
<feature type="compositionally biased region" description="Polar residues" evidence="1">
    <location>
        <begin position="22"/>
        <end position="34"/>
    </location>
</feature>
<dbReference type="EMBL" id="BAAAXZ010000066">
    <property type="protein sequence ID" value="GAA2921787.1"/>
    <property type="molecule type" value="Genomic_DNA"/>
</dbReference>
<evidence type="ECO:0000256" key="1">
    <source>
        <dbReference type="SAM" id="MobiDB-lite"/>
    </source>
</evidence>
<accession>A0ABN3WQD0</accession>
<evidence type="ECO:0000313" key="3">
    <source>
        <dbReference type="Proteomes" id="UP001501102"/>
    </source>
</evidence>
<feature type="region of interest" description="Disordered" evidence="1">
    <location>
        <begin position="1"/>
        <end position="38"/>
    </location>
</feature>
<gene>
    <name evidence="2" type="ORF">GCM10020221_17470</name>
</gene>
<reference evidence="2 3" key="1">
    <citation type="journal article" date="2019" name="Int. J. Syst. Evol. Microbiol.">
        <title>The Global Catalogue of Microorganisms (GCM) 10K type strain sequencing project: providing services to taxonomists for standard genome sequencing and annotation.</title>
        <authorList>
            <consortium name="The Broad Institute Genomics Platform"/>
            <consortium name="The Broad Institute Genome Sequencing Center for Infectious Disease"/>
            <person name="Wu L."/>
            <person name="Ma J."/>
        </authorList>
    </citation>
    <scope>NUCLEOTIDE SEQUENCE [LARGE SCALE GENOMIC DNA]</scope>
    <source>
        <strain evidence="2 3">JCM 4087</strain>
    </source>
</reference>
<keyword evidence="3" id="KW-1185">Reference proteome</keyword>
<name>A0ABN3WQD0_STRTU</name>
<dbReference type="Proteomes" id="UP001501102">
    <property type="component" value="Unassembled WGS sequence"/>
</dbReference>